<dbReference type="RefSeq" id="XP_007726868.1">
    <property type="nucleotide sequence ID" value="XM_007728678.1"/>
</dbReference>
<protein>
    <submittedName>
        <fullName evidence="5">Uncharacterized protein</fullName>
    </submittedName>
</protein>
<feature type="region of interest" description="Disordered" evidence="4">
    <location>
        <begin position="682"/>
        <end position="740"/>
    </location>
</feature>
<dbReference type="InterPro" id="IPR015943">
    <property type="entry name" value="WD40/YVTN_repeat-like_dom_sf"/>
</dbReference>
<keyword evidence="2" id="KW-0677">Repeat</keyword>
<feature type="repeat" description="WD" evidence="3">
    <location>
        <begin position="392"/>
        <end position="424"/>
    </location>
</feature>
<dbReference type="EMBL" id="AMWN01000007">
    <property type="protein sequence ID" value="EXJ81747.1"/>
    <property type="molecule type" value="Genomic_DNA"/>
</dbReference>
<dbReference type="OrthoDB" id="10263272at2759"/>
<evidence type="ECO:0000256" key="1">
    <source>
        <dbReference type="ARBA" id="ARBA00022574"/>
    </source>
</evidence>
<dbReference type="SMART" id="SM00320">
    <property type="entry name" value="WD40"/>
    <property type="match status" value="4"/>
</dbReference>
<evidence type="ECO:0000313" key="6">
    <source>
        <dbReference type="Proteomes" id="UP000019484"/>
    </source>
</evidence>
<dbReference type="STRING" id="1182541.W9XMI0"/>
<keyword evidence="6" id="KW-1185">Reference proteome</keyword>
<dbReference type="PROSITE" id="PS50294">
    <property type="entry name" value="WD_REPEATS_REGION"/>
    <property type="match status" value="1"/>
</dbReference>
<evidence type="ECO:0000256" key="4">
    <source>
        <dbReference type="SAM" id="MobiDB-lite"/>
    </source>
</evidence>
<dbReference type="PANTHER" id="PTHR19918">
    <property type="entry name" value="CELL DIVISION CYCLE 20 CDC20 FIZZY -RELATED"/>
    <property type="match status" value="1"/>
</dbReference>
<dbReference type="PANTHER" id="PTHR19918:SF5">
    <property type="entry name" value="MEIOSIS-SPECIFIC APC_C ACTIVATOR PROTEIN AMA1"/>
    <property type="match status" value="1"/>
</dbReference>
<dbReference type="GO" id="GO:1905786">
    <property type="term" value="P:positive regulation of anaphase-promoting complex-dependent catabolic process"/>
    <property type="evidence" value="ECO:0007669"/>
    <property type="project" value="TreeGrafter"/>
</dbReference>
<evidence type="ECO:0000313" key="5">
    <source>
        <dbReference type="EMBL" id="EXJ81747.1"/>
    </source>
</evidence>
<dbReference type="InterPro" id="IPR001680">
    <property type="entry name" value="WD40_rpt"/>
</dbReference>
<dbReference type="InterPro" id="IPR036322">
    <property type="entry name" value="WD40_repeat_dom_sf"/>
</dbReference>
<dbReference type="InterPro" id="IPR033010">
    <property type="entry name" value="Cdc20/Fizzy"/>
</dbReference>
<dbReference type="GO" id="GO:0031145">
    <property type="term" value="P:anaphase-promoting complex-dependent catabolic process"/>
    <property type="evidence" value="ECO:0007669"/>
    <property type="project" value="TreeGrafter"/>
</dbReference>
<accession>W9XMI0</accession>
<dbReference type="Gene3D" id="2.130.10.10">
    <property type="entry name" value="YVTN repeat-like/Quinoprotein amine dehydrogenase"/>
    <property type="match status" value="2"/>
</dbReference>
<feature type="region of interest" description="Disordered" evidence="4">
    <location>
        <begin position="491"/>
        <end position="512"/>
    </location>
</feature>
<name>W9XMI0_9EURO</name>
<dbReference type="GeneID" id="19162667"/>
<dbReference type="GO" id="GO:1990757">
    <property type="term" value="F:ubiquitin ligase activator activity"/>
    <property type="evidence" value="ECO:0007669"/>
    <property type="project" value="TreeGrafter"/>
</dbReference>
<proteinExistence type="predicted"/>
<sequence length="802" mass="87738">MSRRFSYLAETMHQPGQSLWLSTSVLFAGSIRSSEAFARRQEVLLPDQYASYSPAGSDTRSRNLARQRHSPNAYNLRPPHYIPSFVTGADATPAHADHGTPSRSLRQISSGFWTVGGQLSAQVGQLHGVSSGTGGFLASGTNAPLHTATFLDQPTPDDQTTGHQRRLALALDIDQASRILLQDFPSQRNAGDILPKYSPFVWRDNAWTRDLVPRNSPDKREEKPQNEKAVPTVPFRVLDAPNLKDDYYCSVLAYSYTCRTLAVALSQKVYLWTEKYGVRFPPLPPSRPASFVTSLAFSSERGARAILAVGRNSGNVTLWSLLEARPRFDAPHPCAASCVSFKPTQTPRQSTSHAGLVLCEDLLVGDDSGRIYYYSLEWPEQAPGSMTLLAKIDAHTQNICGLAWSPDGQQFVSGGNDNRALLFDPELFLETVEEQGISRQGLETLPSSALRQVHQQGRADVGVMTPPESPERNESDTQQNLPGLVAARDHTAPAHGLNTPPPTPLERGRTPVRSPISEHRWTQGRHGGALGEDLPLVRNGLANPDIPGQMNMHVYSFYHSAAVKAIAFAPWQPSLLATGGGSNDRQIHFFHTGSGALLALINVFSQVTSLPEHEIRIAVFSWPSCECVVSVPWDRKQNGEVGRALWAIPYPGGPNDAIPSRRQSDSSDGFSAWEAVRQREAERVTADADLHPRRRLAPGTDRTGTENGTHDGPGSWSRPRDSDRRDLRGEGEPWGSRTEEEGSLIIACCDQTVKFFEIWAGKSKGKGRGLGNRHGVLGGSRVLEGWCEGVSVDEIGSGEVVR</sequence>
<evidence type="ECO:0000256" key="3">
    <source>
        <dbReference type="PROSITE-ProRule" id="PRU00221"/>
    </source>
</evidence>
<feature type="compositionally biased region" description="Basic and acidic residues" evidence="4">
    <location>
        <begin position="682"/>
        <end position="691"/>
    </location>
</feature>
<dbReference type="Proteomes" id="UP000019484">
    <property type="component" value="Unassembled WGS sequence"/>
</dbReference>
<evidence type="ECO:0000256" key="2">
    <source>
        <dbReference type="ARBA" id="ARBA00022737"/>
    </source>
</evidence>
<dbReference type="eggNOG" id="KOG0305">
    <property type="taxonomic scope" value="Eukaryota"/>
</dbReference>
<gene>
    <name evidence="5" type="ORF">A1O1_07812</name>
</gene>
<comment type="caution">
    <text evidence="5">The sequence shown here is derived from an EMBL/GenBank/DDBJ whole genome shotgun (WGS) entry which is preliminary data.</text>
</comment>
<feature type="region of interest" description="Disordered" evidence="4">
    <location>
        <begin position="452"/>
        <end position="478"/>
    </location>
</feature>
<feature type="region of interest" description="Disordered" evidence="4">
    <location>
        <begin position="50"/>
        <end position="77"/>
    </location>
</feature>
<keyword evidence="1 3" id="KW-0853">WD repeat</keyword>
<reference evidence="5 6" key="1">
    <citation type="submission" date="2013-03" db="EMBL/GenBank/DDBJ databases">
        <title>The Genome Sequence of Capronia coronata CBS 617.96.</title>
        <authorList>
            <consortium name="The Broad Institute Genomics Platform"/>
            <person name="Cuomo C."/>
            <person name="de Hoog S."/>
            <person name="Gorbushina A."/>
            <person name="Walker B."/>
            <person name="Young S.K."/>
            <person name="Zeng Q."/>
            <person name="Gargeya S."/>
            <person name="Fitzgerald M."/>
            <person name="Haas B."/>
            <person name="Abouelleil A."/>
            <person name="Allen A.W."/>
            <person name="Alvarado L."/>
            <person name="Arachchi H.M."/>
            <person name="Berlin A.M."/>
            <person name="Chapman S.B."/>
            <person name="Gainer-Dewar J."/>
            <person name="Goldberg J."/>
            <person name="Griggs A."/>
            <person name="Gujja S."/>
            <person name="Hansen M."/>
            <person name="Howarth C."/>
            <person name="Imamovic A."/>
            <person name="Ireland A."/>
            <person name="Larimer J."/>
            <person name="McCowan C."/>
            <person name="Murphy C."/>
            <person name="Pearson M."/>
            <person name="Poon T.W."/>
            <person name="Priest M."/>
            <person name="Roberts A."/>
            <person name="Saif S."/>
            <person name="Shea T."/>
            <person name="Sisk P."/>
            <person name="Sykes S."/>
            <person name="Wortman J."/>
            <person name="Nusbaum C."/>
            <person name="Birren B."/>
        </authorList>
    </citation>
    <scope>NUCLEOTIDE SEQUENCE [LARGE SCALE GENOMIC DNA]</scope>
    <source>
        <strain evidence="5 6">CBS 617.96</strain>
    </source>
</reference>
<organism evidence="5 6">
    <name type="scientific">Capronia coronata CBS 617.96</name>
    <dbReference type="NCBI Taxonomy" id="1182541"/>
    <lineage>
        <taxon>Eukaryota</taxon>
        <taxon>Fungi</taxon>
        <taxon>Dikarya</taxon>
        <taxon>Ascomycota</taxon>
        <taxon>Pezizomycotina</taxon>
        <taxon>Eurotiomycetes</taxon>
        <taxon>Chaetothyriomycetidae</taxon>
        <taxon>Chaetothyriales</taxon>
        <taxon>Herpotrichiellaceae</taxon>
        <taxon>Capronia</taxon>
    </lineage>
</organism>
<dbReference type="GO" id="GO:0010997">
    <property type="term" value="F:anaphase-promoting complex binding"/>
    <property type="evidence" value="ECO:0007669"/>
    <property type="project" value="InterPro"/>
</dbReference>
<dbReference type="SUPFAM" id="SSF50978">
    <property type="entry name" value="WD40 repeat-like"/>
    <property type="match status" value="1"/>
</dbReference>
<dbReference type="Pfam" id="PF00400">
    <property type="entry name" value="WD40"/>
    <property type="match status" value="1"/>
</dbReference>
<feature type="compositionally biased region" description="Polar residues" evidence="4">
    <location>
        <begin position="50"/>
        <end position="62"/>
    </location>
</feature>
<dbReference type="GO" id="GO:0005680">
    <property type="term" value="C:anaphase-promoting complex"/>
    <property type="evidence" value="ECO:0007669"/>
    <property type="project" value="TreeGrafter"/>
</dbReference>
<feature type="compositionally biased region" description="Basic and acidic residues" evidence="4">
    <location>
        <begin position="718"/>
        <end position="731"/>
    </location>
</feature>
<dbReference type="PROSITE" id="PS50082">
    <property type="entry name" value="WD_REPEATS_2"/>
    <property type="match status" value="1"/>
</dbReference>
<dbReference type="AlphaFoldDB" id="W9XMI0"/>
<dbReference type="HOGENOM" id="CLU_014831_3_0_1"/>